<organism evidence="1">
    <name type="scientific">Oryza meridionalis</name>
    <dbReference type="NCBI Taxonomy" id="40149"/>
    <lineage>
        <taxon>Eukaryota</taxon>
        <taxon>Viridiplantae</taxon>
        <taxon>Streptophyta</taxon>
        <taxon>Embryophyta</taxon>
        <taxon>Tracheophyta</taxon>
        <taxon>Spermatophyta</taxon>
        <taxon>Magnoliopsida</taxon>
        <taxon>Liliopsida</taxon>
        <taxon>Poales</taxon>
        <taxon>Poaceae</taxon>
        <taxon>BOP clade</taxon>
        <taxon>Oryzoideae</taxon>
        <taxon>Oryzeae</taxon>
        <taxon>Oryzinae</taxon>
        <taxon>Oryza</taxon>
    </lineage>
</organism>
<sequence length="82" mass="8310">MRAPTAGLAVPRSTPQPVVCGQLPSSHSPRMGIAAAASLTTAASRVNSSTHSRLNAAVHATCTAPITTAHPNTVTPANKKED</sequence>
<dbReference type="Proteomes" id="UP000008021">
    <property type="component" value="Chromosome 3"/>
</dbReference>
<dbReference type="AlphaFoldDB" id="A0A0E0D9B7"/>
<evidence type="ECO:0000313" key="2">
    <source>
        <dbReference type="Proteomes" id="UP000008021"/>
    </source>
</evidence>
<dbReference type="EnsemblPlants" id="OMERI03G37140.1">
    <property type="protein sequence ID" value="OMERI03G37140.1"/>
    <property type="gene ID" value="OMERI03G37140"/>
</dbReference>
<accession>A0A0E0D9B7</accession>
<reference evidence="1" key="2">
    <citation type="submission" date="2018-05" db="EMBL/GenBank/DDBJ databases">
        <title>OmerRS3 (Oryza meridionalis Reference Sequence Version 3).</title>
        <authorList>
            <person name="Zhang J."/>
            <person name="Kudrna D."/>
            <person name="Lee S."/>
            <person name="Talag J."/>
            <person name="Welchert J."/>
            <person name="Wing R.A."/>
        </authorList>
    </citation>
    <scope>NUCLEOTIDE SEQUENCE [LARGE SCALE GENOMIC DNA]</scope>
    <source>
        <strain evidence="1">cv. OR44</strain>
    </source>
</reference>
<dbReference type="Gramene" id="OMERI03G37140.1">
    <property type="protein sequence ID" value="OMERI03G37140.1"/>
    <property type="gene ID" value="OMERI03G37140"/>
</dbReference>
<protein>
    <submittedName>
        <fullName evidence="1">Uncharacterized protein</fullName>
    </submittedName>
</protein>
<keyword evidence="2" id="KW-1185">Reference proteome</keyword>
<evidence type="ECO:0000313" key="1">
    <source>
        <dbReference type="EnsemblPlants" id="OMERI03G37140.1"/>
    </source>
</evidence>
<name>A0A0E0D9B7_9ORYZ</name>
<reference evidence="1" key="1">
    <citation type="submission" date="2015-04" db="UniProtKB">
        <authorList>
            <consortium name="EnsemblPlants"/>
        </authorList>
    </citation>
    <scope>IDENTIFICATION</scope>
</reference>
<proteinExistence type="predicted"/>
<dbReference type="HOGENOM" id="CLU_2562224_0_0_1"/>